<proteinExistence type="predicted"/>
<protein>
    <submittedName>
        <fullName evidence="1">Uncharacterized protein</fullName>
    </submittedName>
</protein>
<accession>A0A5J5B8J3</accession>
<sequence length="120" mass="13322">MKHLITCANYTIEDQQSLIYMGFSGLAKFSNIRICGLSGIYNACHYHLAIIPLMSKLSLTWDILTKEIIGHGTKRGGIVLHGRYQFRSGASRVFFAWFQGLTDLAVASSFGTSVIRLFSA</sequence>
<dbReference type="AlphaFoldDB" id="A0A5J5B8J3"/>
<name>A0A5J5B8J3_9ASTE</name>
<organism evidence="1 2">
    <name type="scientific">Nyssa sinensis</name>
    <dbReference type="NCBI Taxonomy" id="561372"/>
    <lineage>
        <taxon>Eukaryota</taxon>
        <taxon>Viridiplantae</taxon>
        <taxon>Streptophyta</taxon>
        <taxon>Embryophyta</taxon>
        <taxon>Tracheophyta</taxon>
        <taxon>Spermatophyta</taxon>
        <taxon>Magnoliopsida</taxon>
        <taxon>eudicotyledons</taxon>
        <taxon>Gunneridae</taxon>
        <taxon>Pentapetalae</taxon>
        <taxon>asterids</taxon>
        <taxon>Cornales</taxon>
        <taxon>Nyssaceae</taxon>
        <taxon>Nyssa</taxon>
    </lineage>
</organism>
<gene>
    <name evidence="1" type="ORF">F0562_027945</name>
</gene>
<keyword evidence="2" id="KW-1185">Reference proteome</keyword>
<dbReference type="Proteomes" id="UP000325577">
    <property type="component" value="Linkage Group LG15"/>
</dbReference>
<reference evidence="1 2" key="1">
    <citation type="submission" date="2019-09" db="EMBL/GenBank/DDBJ databases">
        <title>A chromosome-level genome assembly of the Chinese tupelo Nyssa sinensis.</title>
        <authorList>
            <person name="Yang X."/>
            <person name="Kang M."/>
            <person name="Yang Y."/>
            <person name="Xiong H."/>
            <person name="Wang M."/>
            <person name="Zhang Z."/>
            <person name="Wang Z."/>
            <person name="Wu H."/>
            <person name="Ma T."/>
            <person name="Liu J."/>
            <person name="Xi Z."/>
        </authorList>
    </citation>
    <scope>NUCLEOTIDE SEQUENCE [LARGE SCALE GENOMIC DNA]</scope>
    <source>
        <strain evidence="1">J267</strain>
        <tissue evidence="1">Leaf</tissue>
    </source>
</reference>
<evidence type="ECO:0000313" key="1">
    <source>
        <dbReference type="EMBL" id="KAA8538232.1"/>
    </source>
</evidence>
<evidence type="ECO:0000313" key="2">
    <source>
        <dbReference type="Proteomes" id="UP000325577"/>
    </source>
</evidence>
<dbReference type="EMBL" id="CM018038">
    <property type="protein sequence ID" value="KAA8538232.1"/>
    <property type="molecule type" value="Genomic_DNA"/>
</dbReference>